<keyword evidence="5" id="KW-0418">Kinase</keyword>
<dbReference type="InterPro" id="IPR000550">
    <property type="entry name" value="Hppk"/>
</dbReference>
<sequence length="173" mass="20454">MRTTYLSLGSNLGDKEYNLKKALYLIKKEFDILDLSSLYLTPPVGYISQPFFLNMVIKIDSDRKNPFDLLSFLQDIEREMGRERTIRWGPRIIDIDILYIYGVKIETVRLTVPHRELFKRNFVLIPLSEITEYIIMENNKFVIKDLIIHDPGPVNSIKIYKFRATVKKNEQYC</sequence>
<dbReference type="PANTHER" id="PTHR43071:SF1">
    <property type="entry name" value="2-AMINO-4-HYDROXY-6-HYDROXYMETHYLDIHYDROPTERIDINE PYROPHOSPHOKINASE"/>
    <property type="match status" value="1"/>
</dbReference>
<gene>
    <name evidence="9" type="ORF">LCGC14_2812200</name>
</gene>
<dbReference type="CDD" id="cd00483">
    <property type="entry name" value="HPPK"/>
    <property type="match status" value="1"/>
</dbReference>
<evidence type="ECO:0000256" key="3">
    <source>
        <dbReference type="ARBA" id="ARBA00022679"/>
    </source>
</evidence>
<reference evidence="9" key="1">
    <citation type="journal article" date="2015" name="Nature">
        <title>Complex archaea that bridge the gap between prokaryotes and eukaryotes.</title>
        <authorList>
            <person name="Spang A."/>
            <person name="Saw J.H."/>
            <person name="Jorgensen S.L."/>
            <person name="Zaremba-Niedzwiedzka K."/>
            <person name="Martijn J."/>
            <person name="Lind A.E."/>
            <person name="van Eijk R."/>
            <person name="Schleper C."/>
            <person name="Guy L."/>
            <person name="Ettema T.J."/>
        </authorList>
    </citation>
    <scope>NUCLEOTIDE SEQUENCE</scope>
</reference>
<evidence type="ECO:0000259" key="8">
    <source>
        <dbReference type="PROSITE" id="PS00794"/>
    </source>
</evidence>
<evidence type="ECO:0000313" key="9">
    <source>
        <dbReference type="EMBL" id="KKK81562.1"/>
    </source>
</evidence>
<dbReference type="GO" id="GO:0016301">
    <property type="term" value="F:kinase activity"/>
    <property type="evidence" value="ECO:0007669"/>
    <property type="project" value="UniProtKB-KW"/>
</dbReference>
<proteinExistence type="predicted"/>
<dbReference type="NCBIfam" id="TIGR01498">
    <property type="entry name" value="folK"/>
    <property type="match status" value="1"/>
</dbReference>
<comment type="pathway">
    <text evidence="1">Cofactor biosynthesis; tetrahydrofolate biosynthesis; 2-amino-4-hydroxy-6-hydroxymethyl-7,8-dihydropteridine diphosphate from 7,8-dihydroneopterin triphosphate: step 4/4.</text>
</comment>
<comment type="caution">
    <text evidence="9">The sequence shown here is derived from an EMBL/GenBank/DDBJ whole genome shotgun (WGS) entry which is preliminary data.</text>
</comment>
<keyword evidence="3" id="KW-0808">Transferase</keyword>
<feature type="domain" description="7,8-dihydro-6-hydroxymethylpterin-pyrophosphokinase" evidence="8">
    <location>
        <begin position="87"/>
        <end position="98"/>
    </location>
</feature>
<dbReference type="GO" id="GO:0046656">
    <property type="term" value="P:folic acid biosynthetic process"/>
    <property type="evidence" value="ECO:0007669"/>
    <property type="project" value="UniProtKB-KW"/>
</dbReference>
<evidence type="ECO:0000256" key="2">
    <source>
        <dbReference type="ARBA" id="ARBA00013253"/>
    </source>
</evidence>
<dbReference type="SUPFAM" id="SSF55083">
    <property type="entry name" value="6-hydroxymethyl-7,8-dihydropterin pyrophosphokinase, HPPK"/>
    <property type="match status" value="1"/>
</dbReference>
<keyword evidence="4" id="KW-0547">Nucleotide-binding</keyword>
<dbReference type="AlphaFoldDB" id="A0A0F8YJI9"/>
<keyword evidence="7" id="KW-0289">Folate biosynthesis</keyword>
<dbReference type="GO" id="GO:0003848">
    <property type="term" value="F:2-amino-4-hydroxy-6-hydroxymethyldihydropteridine diphosphokinase activity"/>
    <property type="evidence" value="ECO:0007669"/>
    <property type="project" value="UniProtKB-EC"/>
</dbReference>
<dbReference type="EMBL" id="LAZR01053066">
    <property type="protein sequence ID" value="KKK81562.1"/>
    <property type="molecule type" value="Genomic_DNA"/>
</dbReference>
<dbReference type="EC" id="2.7.6.3" evidence="2"/>
<evidence type="ECO:0000256" key="7">
    <source>
        <dbReference type="ARBA" id="ARBA00022909"/>
    </source>
</evidence>
<dbReference type="GO" id="GO:0046654">
    <property type="term" value="P:tetrahydrofolate biosynthetic process"/>
    <property type="evidence" value="ECO:0007669"/>
    <property type="project" value="UniProtKB-UniPathway"/>
</dbReference>
<evidence type="ECO:0000256" key="1">
    <source>
        <dbReference type="ARBA" id="ARBA00005051"/>
    </source>
</evidence>
<dbReference type="InterPro" id="IPR035907">
    <property type="entry name" value="Hppk_sf"/>
</dbReference>
<keyword evidence="6" id="KW-0067">ATP-binding</keyword>
<accession>A0A0F8YJI9</accession>
<organism evidence="9">
    <name type="scientific">marine sediment metagenome</name>
    <dbReference type="NCBI Taxonomy" id="412755"/>
    <lineage>
        <taxon>unclassified sequences</taxon>
        <taxon>metagenomes</taxon>
        <taxon>ecological metagenomes</taxon>
    </lineage>
</organism>
<dbReference type="PANTHER" id="PTHR43071">
    <property type="entry name" value="2-AMINO-4-HYDROXY-6-HYDROXYMETHYLDIHYDROPTERIDINE PYROPHOSPHOKINASE"/>
    <property type="match status" value="1"/>
</dbReference>
<evidence type="ECO:0000256" key="4">
    <source>
        <dbReference type="ARBA" id="ARBA00022741"/>
    </source>
</evidence>
<dbReference type="PROSITE" id="PS00794">
    <property type="entry name" value="HPPK"/>
    <property type="match status" value="1"/>
</dbReference>
<protein>
    <recommendedName>
        <fullName evidence="2">2-amino-4-hydroxy-6-hydroxymethyldihydropteridine diphosphokinase</fullName>
        <ecNumber evidence="2">2.7.6.3</ecNumber>
    </recommendedName>
</protein>
<dbReference type="Pfam" id="PF01288">
    <property type="entry name" value="HPPK"/>
    <property type="match status" value="1"/>
</dbReference>
<evidence type="ECO:0000256" key="6">
    <source>
        <dbReference type="ARBA" id="ARBA00022840"/>
    </source>
</evidence>
<dbReference type="Gene3D" id="3.30.70.560">
    <property type="entry name" value="7,8-Dihydro-6-hydroxymethylpterin-pyrophosphokinase HPPK"/>
    <property type="match status" value="1"/>
</dbReference>
<dbReference type="UniPathway" id="UPA00077">
    <property type="reaction ID" value="UER00155"/>
</dbReference>
<name>A0A0F8YJI9_9ZZZZ</name>
<evidence type="ECO:0000256" key="5">
    <source>
        <dbReference type="ARBA" id="ARBA00022777"/>
    </source>
</evidence>
<dbReference type="GO" id="GO:0005524">
    <property type="term" value="F:ATP binding"/>
    <property type="evidence" value="ECO:0007669"/>
    <property type="project" value="UniProtKB-KW"/>
</dbReference>